<dbReference type="AlphaFoldDB" id="A0A1W2DHV9"/>
<evidence type="ECO:0000256" key="3">
    <source>
        <dbReference type="ARBA" id="ARBA00023082"/>
    </source>
</evidence>
<proteinExistence type="inferred from homology"/>
<dbReference type="InterPro" id="IPR013324">
    <property type="entry name" value="RNA_pol_sigma_r3/r4-like"/>
</dbReference>
<sequence length="191" mass="22701">MKAYKDLSEAELVFLLREGDHGAFKEVLIRYNAIIINYAYRRVQDRDLAKDLAQDVFTSLWEKRLKYAFNENIEAHVFTAIRSRLIDYYRRQNVSQKYMDSFTAFYSEEENTTDYLVRHNNLSAIIEDEIAALPPKMREVFELSRNKEMQRKEIAMLLGMPENTVKTNLQRALRILKRKFGSSFSILFIFF</sequence>
<keyword evidence="3" id="KW-0731">Sigma factor</keyword>
<keyword evidence="2" id="KW-0805">Transcription regulation</keyword>
<dbReference type="OrthoDB" id="9784272at2"/>
<dbReference type="PANTHER" id="PTHR43133">
    <property type="entry name" value="RNA POLYMERASE ECF-TYPE SIGMA FACTO"/>
    <property type="match status" value="1"/>
</dbReference>
<dbReference type="Gene3D" id="1.10.10.10">
    <property type="entry name" value="Winged helix-like DNA-binding domain superfamily/Winged helix DNA-binding domain"/>
    <property type="match status" value="1"/>
</dbReference>
<feature type="domain" description="RNA polymerase sigma-70 region 2" evidence="5">
    <location>
        <begin position="32"/>
        <end position="93"/>
    </location>
</feature>
<evidence type="ECO:0000313" key="7">
    <source>
        <dbReference type="EMBL" id="SMC97043.1"/>
    </source>
</evidence>
<dbReference type="InterPro" id="IPR014327">
    <property type="entry name" value="RNA_pol_sigma70_bacteroid"/>
</dbReference>
<dbReference type="InterPro" id="IPR036388">
    <property type="entry name" value="WH-like_DNA-bd_sf"/>
</dbReference>
<dbReference type="EMBL" id="FWXT01000003">
    <property type="protein sequence ID" value="SMC97043.1"/>
    <property type="molecule type" value="Genomic_DNA"/>
</dbReference>
<gene>
    <name evidence="7" type="ORF">SAMN04488524_3837</name>
</gene>
<dbReference type="Proteomes" id="UP000192756">
    <property type="component" value="Unassembled WGS sequence"/>
</dbReference>
<evidence type="ECO:0000256" key="4">
    <source>
        <dbReference type="ARBA" id="ARBA00023163"/>
    </source>
</evidence>
<dbReference type="NCBIfam" id="TIGR02985">
    <property type="entry name" value="Sig70_bacteroi1"/>
    <property type="match status" value="1"/>
</dbReference>
<dbReference type="Gene3D" id="1.10.1740.10">
    <property type="match status" value="1"/>
</dbReference>
<dbReference type="GO" id="GO:0016987">
    <property type="term" value="F:sigma factor activity"/>
    <property type="evidence" value="ECO:0007669"/>
    <property type="project" value="UniProtKB-KW"/>
</dbReference>
<dbReference type="CDD" id="cd06171">
    <property type="entry name" value="Sigma70_r4"/>
    <property type="match status" value="1"/>
</dbReference>
<keyword evidence="4" id="KW-0804">Transcription</keyword>
<evidence type="ECO:0000259" key="6">
    <source>
        <dbReference type="Pfam" id="PF08281"/>
    </source>
</evidence>
<keyword evidence="8" id="KW-1185">Reference proteome</keyword>
<accession>A0A1W2DHV9</accession>
<dbReference type="GO" id="GO:0003677">
    <property type="term" value="F:DNA binding"/>
    <property type="evidence" value="ECO:0007669"/>
    <property type="project" value="InterPro"/>
</dbReference>
<feature type="domain" description="RNA polymerase sigma factor 70 region 4 type 2" evidence="6">
    <location>
        <begin position="125"/>
        <end position="174"/>
    </location>
</feature>
<evidence type="ECO:0000313" key="8">
    <source>
        <dbReference type="Proteomes" id="UP000192756"/>
    </source>
</evidence>
<dbReference type="InterPro" id="IPR007627">
    <property type="entry name" value="RNA_pol_sigma70_r2"/>
</dbReference>
<dbReference type="InterPro" id="IPR013325">
    <property type="entry name" value="RNA_pol_sigma_r2"/>
</dbReference>
<dbReference type="GO" id="GO:0006352">
    <property type="term" value="P:DNA-templated transcription initiation"/>
    <property type="evidence" value="ECO:0007669"/>
    <property type="project" value="InterPro"/>
</dbReference>
<organism evidence="7 8">
    <name type="scientific">Pedobacter africanus</name>
    <dbReference type="NCBI Taxonomy" id="151894"/>
    <lineage>
        <taxon>Bacteria</taxon>
        <taxon>Pseudomonadati</taxon>
        <taxon>Bacteroidota</taxon>
        <taxon>Sphingobacteriia</taxon>
        <taxon>Sphingobacteriales</taxon>
        <taxon>Sphingobacteriaceae</taxon>
        <taxon>Pedobacter</taxon>
    </lineage>
</organism>
<dbReference type="Pfam" id="PF08281">
    <property type="entry name" value="Sigma70_r4_2"/>
    <property type="match status" value="1"/>
</dbReference>
<name>A0A1W2DHV9_9SPHI</name>
<dbReference type="InterPro" id="IPR013249">
    <property type="entry name" value="RNA_pol_sigma70_r4_t2"/>
</dbReference>
<protein>
    <submittedName>
        <fullName evidence="7">Sigma-70 region 2</fullName>
    </submittedName>
</protein>
<reference evidence="8" key="1">
    <citation type="submission" date="2017-04" db="EMBL/GenBank/DDBJ databases">
        <authorList>
            <person name="Varghese N."/>
            <person name="Submissions S."/>
        </authorList>
    </citation>
    <scope>NUCLEOTIDE SEQUENCE [LARGE SCALE GENOMIC DNA]</scope>
    <source>
        <strain evidence="8">DSM 12126</strain>
    </source>
</reference>
<dbReference type="InterPro" id="IPR014284">
    <property type="entry name" value="RNA_pol_sigma-70_dom"/>
</dbReference>
<dbReference type="InterPro" id="IPR039425">
    <property type="entry name" value="RNA_pol_sigma-70-like"/>
</dbReference>
<evidence type="ECO:0000256" key="1">
    <source>
        <dbReference type="ARBA" id="ARBA00010641"/>
    </source>
</evidence>
<evidence type="ECO:0000259" key="5">
    <source>
        <dbReference type="Pfam" id="PF04542"/>
    </source>
</evidence>
<evidence type="ECO:0000256" key="2">
    <source>
        <dbReference type="ARBA" id="ARBA00023015"/>
    </source>
</evidence>
<comment type="similarity">
    <text evidence="1">Belongs to the sigma-70 factor family. ECF subfamily.</text>
</comment>
<dbReference type="NCBIfam" id="TIGR02937">
    <property type="entry name" value="sigma70-ECF"/>
    <property type="match status" value="1"/>
</dbReference>
<dbReference type="STRING" id="151894.SAMN04488524_3837"/>
<dbReference type="SUPFAM" id="SSF88946">
    <property type="entry name" value="Sigma2 domain of RNA polymerase sigma factors"/>
    <property type="match status" value="1"/>
</dbReference>
<dbReference type="PANTHER" id="PTHR43133:SF46">
    <property type="entry name" value="RNA POLYMERASE SIGMA-70 FACTOR ECF SUBFAMILY"/>
    <property type="match status" value="1"/>
</dbReference>
<dbReference type="Pfam" id="PF04542">
    <property type="entry name" value="Sigma70_r2"/>
    <property type="match status" value="1"/>
</dbReference>
<dbReference type="SUPFAM" id="SSF88659">
    <property type="entry name" value="Sigma3 and sigma4 domains of RNA polymerase sigma factors"/>
    <property type="match status" value="1"/>
</dbReference>
<dbReference type="RefSeq" id="WP_084240608.1">
    <property type="nucleotide sequence ID" value="NZ_FWXT01000003.1"/>
</dbReference>